<keyword evidence="1" id="KW-0646">Protease inhibitor</keyword>
<feature type="chain" id="PRO_5004280845" evidence="4">
    <location>
        <begin position="17"/>
        <end position="277"/>
    </location>
</feature>
<dbReference type="SMART" id="SM00280">
    <property type="entry name" value="KAZAL"/>
    <property type="match status" value="5"/>
</dbReference>
<evidence type="ECO:0000256" key="4">
    <source>
        <dbReference type="SAM" id="SignalP"/>
    </source>
</evidence>
<protein>
    <submittedName>
        <fullName evidence="6">Serine proteinase inhibitor</fullName>
    </submittedName>
</protein>
<sequence length="277" mass="30270">MLRLLIWATTLLVVGASTQTRCPSVCPFIFRQVCGSDSKSYANDCLLNVAICNNPNLKKLHDGPCSGGSKPRCPTVCTLEYKPVCGTDGKTYSNRCALEVEACNNPQLKLRIAYEGECRHKNPCPKACTLQYDPVCGTDGKTYSNLCDLEVEACNNPQLNLKVAYKGECRPQNQCNSVCPQIYQPVCGTDGKTYSNQCTLDVAACNNPQLHLRTAYQGECRTSNQCGSFCTLQYDPVCGTDGKDYSNSCFLGIAACRNPGLNLKIAYKGRCNSRQLS</sequence>
<dbReference type="PROSITE" id="PS51465">
    <property type="entry name" value="KAZAL_2"/>
    <property type="match status" value="5"/>
</dbReference>
<dbReference type="Pfam" id="PF07648">
    <property type="entry name" value="Kazal_2"/>
    <property type="match status" value="2"/>
</dbReference>
<feature type="domain" description="Kazal-like" evidence="5">
    <location>
        <begin position="16"/>
        <end position="66"/>
    </location>
</feature>
<evidence type="ECO:0000313" key="6">
    <source>
        <dbReference type="EMBL" id="AAQ22771.1"/>
    </source>
</evidence>
<dbReference type="OrthoDB" id="126772at2759"/>
<keyword evidence="2" id="KW-0722">Serine protease inhibitor</keyword>
<dbReference type="MEROPS" id="I01.964"/>
<reference evidence="6" key="1">
    <citation type="journal article" date="2009" name="Fish Shellfish Immunol.">
        <title>Identification of differentially expressed genes in haemocytes of the crayfish (Procambarus clarkii) infected with white spot syndrome virus by suppression subtractive hybridization and cDNA microarrays.</title>
        <authorList>
            <person name="Zeng Y."/>
            <person name="Lu C.P."/>
        </authorList>
    </citation>
    <scope>NUCLEOTIDE SEQUENCE</scope>
    <source>
        <strain evidence="6">PCI188</strain>
    </source>
</reference>
<dbReference type="SUPFAM" id="SSF100895">
    <property type="entry name" value="Kazal-type serine protease inhibitors"/>
    <property type="match status" value="5"/>
</dbReference>
<keyword evidence="4" id="KW-0732">Signal</keyword>
<dbReference type="PANTHER" id="PTHR10913:SF45">
    <property type="entry name" value="FOLLISTATIN, ISOFORM A-RELATED"/>
    <property type="match status" value="1"/>
</dbReference>
<dbReference type="InterPro" id="IPR050653">
    <property type="entry name" value="Prot_Inhib_GrowthFact_Antg"/>
</dbReference>
<dbReference type="CDD" id="cd00104">
    <property type="entry name" value="KAZAL_FS"/>
    <property type="match status" value="5"/>
</dbReference>
<feature type="domain" description="Kazal-like" evidence="5">
    <location>
        <begin position="67"/>
        <end position="120"/>
    </location>
</feature>
<organism evidence="6">
    <name type="scientific">Procambarus clarkii</name>
    <name type="common">Red swamp crayfish</name>
    <dbReference type="NCBI Taxonomy" id="6728"/>
    <lineage>
        <taxon>Eukaryota</taxon>
        <taxon>Metazoa</taxon>
        <taxon>Ecdysozoa</taxon>
        <taxon>Arthropoda</taxon>
        <taxon>Crustacea</taxon>
        <taxon>Multicrustacea</taxon>
        <taxon>Malacostraca</taxon>
        <taxon>Eumalacostraca</taxon>
        <taxon>Eucarida</taxon>
        <taxon>Decapoda</taxon>
        <taxon>Pleocyemata</taxon>
        <taxon>Astacidea</taxon>
        <taxon>Astacoidea</taxon>
        <taxon>Cambaridae</taxon>
        <taxon>Procambarus</taxon>
    </lineage>
</organism>
<evidence type="ECO:0000256" key="2">
    <source>
        <dbReference type="ARBA" id="ARBA00022900"/>
    </source>
</evidence>
<evidence type="ECO:0000256" key="3">
    <source>
        <dbReference type="ARBA" id="ARBA00023157"/>
    </source>
</evidence>
<evidence type="ECO:0000259" key="5">
    <source>
        <dbReference type="PROSITE" id="PS51465"/>
    </source>
</evidence>
<name>Q6V4H5_PROCL</name>
<dbReference type="InterPro" id="IPR036058">
    <property type="entry name" value="Kazal_dom_sf"/>
</dbReference>
<dbReference type="GO" id="GO:0005576">
    <property type="term" value="C:extracellular region"/>
    <property type="evidence" value="ECO:0007669"/>
    <property type="project" value="TreeGrafter"/>
</dbReference>
<dbReference type="AlphaFoldDB" id="Q6V4H5"/>
<evidence type="ECO:0000256" key="1">
    <source>
        <dbReference type="ARBA" id="ARBA00022690"/>
    </source>
</evidence>
<proteinExistence type="evidence at transcript level"/>
<feature type="signal peptide" evidence="4">
    <location>
        <begin position="1"/>
        <end position="16"/>
    </location>
</feature>
<dbReference type="InterPro" id="IPR002350">
    <property type="entry name" value="Kazal_dom"/>
</dbReference>
<dbReference type="Pfam" id="PF00050">
    <property type="entry name" value="Kazal_1"/>
    <property type="match status" value="3"/>
</dbReference>
<keyword evidence="3" id="KW-1015">Disulfide bond</keyword>
<feature type="domain" description="Kazal-like" evidence="5">
    <location>
        <begin position="121"/>
        <end position="169"/>
    </location>
</feature>
<feature type="domain" description="Kazal-like" evidence="5">
    <location>
        <begin position="223"/>
        <end position="273"/>
    </location>
</feature>
<feature type="domain" description="Kazal-like" evidence="5">
    <location>
        <begin position="170"/>
        <end position="222"/>
    </location>
</feature>
<accession>Q6V4H5</accession>
<dbReference type="PANTHER" id="PTHR10913">
    <property type="entry name" value="FOLLISTATIN-RELATED"/>
    <property type="match status" value="1"/>
</dbReference>
<dbReference type="Gene3D" id="3.30.60.30">
    <property type="match status" value="5"/>
</dbReference>
<dbReference type="EMBL" id="AY351957">
    <property type="protein sequence ID" value="AAQ22771.1"/>
    <property type="molecule type" value="mRNA"/>
</dbReference>